<reference evidence="9" key="1">
    <citation type="submission" date="2018-06" db="EMBL/GenBank/DDBJ databases">
        <authorList>
            <person name="Zhirakovskaya E."/>
        </authorList>
    </citation>
    <scope>NUCLEOTIDE SEQUENCE</scope>
</reference>
<keyword evidence="3" id="KW-0228">DNA excision</keyword>
<dbReference type="EMBL" id="UOEN01000001">
    <property type="protein sequence ID" value="VAW11363.1"/>
    <property type="molecule type" value="Genomic_DNA"/>
</dbReference>
<dbReference type="Pfam" id="PF08459">
    <property type="entry name" value="UvrC_RNaseH_dom"/>
    <property type="match status" value="1"/>
</dbReference>
<dbReference type="Pfam" id="PF02151">
    <property type="entry name" value="UVR"/>
    <property type="match status" value="1"/>
</dbReference>
<dbReference type="SUPFAM" id="SSF82771">
    <property type="entry name" value="GIY-YIG endonuclease"/>
    <property type="match status" value="1"/>
</dbReference>
<keyword evidence="4" id="KW-0267">Excision nuclease</keyword>
<accession>A0A3B0T5J8</accession>
<dbReference type="SUPFAM" id="SSF46600">
    <property type="entry name" value="C-terminal UvrC-binding domain of UvrB"/>
    <property type="match status" value="1"/>
</dbReference>
<dbReference type="CDD" id="cd10434">
    <property type="entry name" value="GIY-YIG_UvrC_Cho"/>
    <property type="match status" value="1"/>
</dbReference>
<evidence type="ECO:0000256" key="5">
    <source>
        <dbReference type="ARBA" id="ARBA00023204"/>
    </source>
</evidence>
<dbReference type="FunFam" id="3.40.1440.10:FF:000001">
    <property type="entry name" value="UvrABC system protein C"/>
    <property type="match status" value="1"/>
</dbReference>
<dbReference type="Pfam" id="PF01541">
    <property type="entry name" value="GIY-YIG"/>
    <property type="match status" value="1"/>
</dbReference>
<dbReference type="Gene3D" id="3.30.420.340">
    <property type="entry name" value="UvrC, RNAse H endonuclease domain"/>
    <property type="match status" value="1"/>
</dbReference>
<dbReference type="SMART" id="SM00465">
    <property type="entry name" value="GIYc"/>
    <property type="match status" value="1"/>
</dbReference>
<evidence type="ECO:0000256" key="3">
    <source>
        <dbReference type="ARBA" id="ARBA00022769"/>
    </source>
</evidence>
<dbReference type="InterPro" id="IPR001943">
    <property type="entry name" value="UVR_dom"/>
</dbReference>
<dbReference type="GO" id="GO:0006289">
    <property type="term" value="P:nucleotide-excision repair"/>
    <property type="evidence" value="ECO:0007669"/>
    <property type="project" value="InterPro"/>
</dbReference>
<dbReference type="PROSITE" id="PS50165">
    <property type="entry name" value="UVRC"/>
    <property type="match status" value="1"/>
</dbReference>
<feature type="domain" description="GIY-YIG" evidence="7">
    <location>
        <begin position="13"/>
        <end position="92"/>
    </location>
</feature>
<dbReference type="GO" id="GO:0009380">
    <property type="term" value="C:excinuclease repair complex"/>
    <property type="evidence" value="ECO:0007669"/>
    <property type="project" value="TreeGrafter"/>
</dbReference>
<dbReference type="PROSITE" id="PS50151">
    <property type="entry name" value="UVR"/>
    <property type="match status" value="1"/>
</dbReference>
<dbReference type="AlphaFoldDB" id="A0A3B0T5J8"/>
<dbReference type="PANTHER" id="PTHR30562:SF1">
    <property type="entry name" value="UVRABC SYSTEM PROTEIN C"/>
    <property type="match status" value="1"/>
</dbReference>
<dbReference type="InterPro" id="IPR035901">
    <property type="entry name" value="GIY-YIG_endonuc_sf"/>
</dbReference>
<evidence type="ECO:0000256" key="4">
    <source>
        <dbReference type="ARBA" id="ARBA00022881"/>
    </source>
</evidence>
<evidence type="ECO:0000259" key="7">
    <source>
        <dbReference type="PROSITE" id="PS50164"/>
    </source>
</evidence>
<sequence length="412" mass="47290">MMELQDSIKNLPVTSGVYLMKSSTGKVIYVGKAINIKKRVQSYFRKTKGAVSKTDLLVSEIKSIDCLETASEAGALILEASLIKQYAPKYNIELRDDKSYPYIEVTADEYPKISIQRPHRKKKNAHYYGPYVNPGLIREALILLRKIFPFRTCDPFPKKECLDCHIGLCDAPCIKKITKRNYQRNIKNVCLILEGKKDLLYRRLRSEMENAAKTQCYEQAAKARDQLRAIGALYSGTKDINYYKEAEQLKRALNLKRTPQRIETFDISNTFGNQAVGSMVSFLAGKPDKKNYRKFKIKEVQGIDDFRMMAEVVKRRYRRLRNEGKTFPDLIVIDGGKGQLSAAYHELKVLNIEIPIISLAKREEEIFLPGKKNSIVLSKSSLGLNLLMRSRDEAHRFAVTYHRTLRKKKAFA</sequence>
<evidence type="ECO:0000259" key="6">
    <source>
        <dbReference type="PROSITE" id="PS50151"/>
    </source>
</evidence>
<feature type="domain" description="UVR" evidence="6">
    <location>
        <begin position="198"/>
        <end position="233"/>
    </location>
</feature>
<proteinExistence type="predicted"/>
<dbReference type="GO" id="GO:0009381">
    <property type="term" value="F:excinuclease ABC activity"/>
    <property type="evidence" value="ECO:0007669"/>
    <property type="project" value="InterPro"/>
</dbReference>
<keyword evidence="1" id="KW-0963">Cytoplasm</keyword>
<dbReference type="InterPro" id="IPR047296">
    <property type="entry name" value="GIY-YIG_UvrC_Cho"/>
</dbReference>
<evidence type="ECO:0000256" key="2">
    <source>
        <dbReference type="ARBA" id="ARBA00022763"/>
    </source>
</evidence>
<evidence type="ECO:0000259" key="8">
    <source>
        <dbReference type="PROSITE" id="PS50165"/>
    </source>
</evidence>
<dbReference type="InterPro" id="IPR038476">
    <property type="entry name" value="UvrC_RNase_H_dom_sf"/>
</dbReference>
<evidence type="ECO:0000313" key="9">
    <source>
        <dbReference type="EMBL" id="VAW11363.1"/>
    </source>
</evidence>
<keyword evidence="2" id="KW-0227">DNA damage</keyword>
<dbReference type="InterPro" id="IPR001162">
    <property type="entry name" value="UvrC_RNase_H_dom"/>
</dbReference>
<dbReference type="PROSITE" id="PS50164">
    <property type="entry name" value="GIY_YIG"/>
    <property type="match status" value="1"/>
</dbReference>
<name>A0A3B0T5J8_9ZZZZ</name>
<dbReference type="InterPro" id="IPR000305">
    <property type="entry name" value="GIY-YIG_endonuc"/>
</dbReference>
<keyword evidence="5" id="KW-0234">DNA repair</keyword>
<dbReference type="Gene3D" id="3.40.1440.10">
    <property type="entry name" value="GIY-YIG endonuclease"/>
    <property type="match status" value="1"/>
</dbReference>
<dbReference type="PANTHER" id="PTHR30562">
    <property type="entry name" value="UVRC/OXIDOREDUCTASE"/>
    <property type="match status" value="1"/>
</dbReference>
<gene>
    <name evidence="9" type="ORF">MNBD_BACTEROID05-811</name>
</gene>
<organism evidence="9">
    <name type="scientific">hydrothermal vent metagenome</name>
    <dbReference type="NCBI Taxonomy" id="652676"/>
    <lineage>
        <taxon>unclassified sequences</taxon>
        <taxon>metagenomes</taxon>
        <taxon>ecological metagenomes</taxon>
    </lineage>
</organism>
<dbReference type="InterPro" id="IPR036876">
    <property type="entry name" value="UVR_dom_sf"/>
</dbReference>
<feature type="domain" description="UvrC family homology region profile" evidence="8">
    <location>
        <begin position="244"/>
        <end position="343"/>
    </location>
</feature>
<dbReference type="InterPro" id="IPR050066">
    <property type="entry name" value="UvrABC_protein_C"/>
</dbReference>
<evidence type="ECO:0000256" key="1">
    <source>
        <dbReference type="ARBA" id="ARBA00022490"/>
    </source>
</evidence>
<protein>
    <submittedName>
        <fullName evidence="9">Excinuclease ABC subunit C</fullName>
    </submittedName>
</protein>